<dbReference type="EC" id="2.3.1.8" evidence="6 13"/>
<evidence type="ECO:0000259" key="14">
    <source>
        <dbReference type="Pfam" id="PF01515"/>
    </source>
</evidence>
<dbReference type="InterPro" id="IPR002505">
    <property type="entry name" value="PTA_PTB"/>
</dbReference>
<dbReference type="SUPFAM" id="SSF75138">
    <property type="entry name" value="HprK N-terminal domain-like"/>
    <property type="match status" value="1"/>
</dbReference>
<evidence type="ECO:0000256" key="12">
    <source>
        <dbReference type="ARBA" id="ARBA00049955"/>
    </source>
</evidence>
<dbReference type="InterPro" id="IPR042112">
    <property type="entry name" value="P_AcTrfase_dom2"/>
</dbReference>
<dbReference type="InterPro" id="IPR027417">
    <property type="entry name" value="P-loop_NTPase"/>
</dbReference>
<dbReference type="SUPFAM" id="SSF53659">
    <property type="entry name" value="Isocitrate/Isopropylmalate dehydrogenase-like"/>
    <property type="match status" value="1"/>
</dbReference>
<keyword evidence="8 13" id="KW-0963">Cytoplasm</keyword>
<comment type="domain">
    <text evidence="13">The N-terminal region seems to be important for proper quaternary structure. The C-terminal region contains the substrate-binding site.</text>
</comment>
<comment type="function">
    <text evidence="12 13">Involved in acetate metabolism.</text>
</comment>
<keyword evidence="10 13" id="KW-0012">Acyltransferase</keyword>
<dbReference type="NCBIfam" id="TIGR00651">
    <property type="entry name" value="pta"/>
    <property type="match status" value="1"/>
</dbReference>
<proteinExistence type="inferred from homology"/>
<dbReference type="GO" id="GO:0008959">
    <property type="term" value="F:phosphate acetyltransferase activity"/>
    <property type="evidence" value="ECO:0007669"/>
    <property type="project" value="UniProtKB-EC"/>
</dbReference>
<dbReference type="InterPro" id="IPR042113">
    <property type="entry name" value="P_AcTrfase_dom1"/>
</dbReference>
<reference evidence="16 17" key="1">
    <citation type="submission" date="2020-10" db="EMBL/GenBank/DDBJ databases">
        <authorList>
            <person name="Castelo-Branco R."/>
            <person name="Eusebio N."/>
            <person name="Adriana R."/>
            <person name="Vieira A."/>
            <person name="Brugerolle De Fraissinette N."/>
            <person name="Rezende De Castro R."/>
            <person name="Schneider M.P."/>
            <person name="Vasconcelos V."/>
            <person name="Leao P.N."/>
        </authorList>
    </citation>
    <scope>NUCLEOTIDE SEQUENCE [LARGE SCALE GENOMIC DNA]</scope>
    <source>
        <strain evidence="16 17">LEGE 00031</strain>
    </source>
</reference>
<organism evidence="16 17">
    <name type="scientific">Synechocystis salina LEGE 00031</name>
    <dbReference type="NCBI Taxonomy" id="1828736"/>
    <lineage>
        <taxon>Bacteria</taxon>
        <taxon>Bacillati</taxon>
        <taxon>Cyanobacteriota</taxon>
        <taxon>Cyanophyceae</taxon>
        <taxon>Synechococcales</taxon>
        <taxon>Merismopediaceae</taxon>
        <taxon>Synechocystis</taxon>
    </lineage>
</organism>
<dbReference type="EMBL" id="JADEVV010000062">
    <property type="protein sequence ID" value="MBE9255404.1"/>
    <property type="molecule type" value="Genomic_DNA"/>
</dbReference>
<evidence type="ECO:0000256" key="8">
    <source>
        <dbReference type="ARBA" id="ARBA00022490"/>
    </source>
</evidence>
<evidence type="ECO:0000256" key="11">
    <source>
        <dbReference type="ARBA" id="ARBA00031108"/>
    </source>
</evidence>
<comment type="similarity">
    <text evidence="4 13">In the C-terminal section; belongs to the phosphate acetyltransferase and butyryltransferase family.</text>
</comment>
<evidence type="ECO:0000313" key="16">
    <source>
        <dbReference type="EMBL" id="MBE9255404.1"/>
    </source>
</evidence>
<dbReference type="Gene3D" id="3.40.50.10950">
    <property type="match status" value="1"/>
</dbReference>
<dbReference type="Gene3D" id="3.40.1390.20">
    <property type="entry name" value="HprK N-terminal domain-like"/>
    <property type="match status" value="1"/>
</dbReference>
<name>A0ABR9VVM2_9SYNC</name>
<evidence type="ECO:0000256" key="5">
    <source>
        <dbReference type="ARBA" id="ARBA00009786"/>
    </source>
</evidence>
<comment type="pathway">
    <text evidence="3 13">Metabolic intermediate biosynthesis; acetyl-CoA biosynthesis; acetyl-CoA from acetate: step 2/2.</text>
</comment>
<evidence type="ECO:0000256" key="6">
    <source>
        <dbReference type="ARBA" id="ARBA00012707"/>
    </source>
</evidence>
<dbReference type="InterPro" id="IPR004614">
    <property type="entry name" value="P_AcTrfase"/>
</dbReference>
<dbReference type="RefSeq" id="WP_190599362.1">
    <property type="nucleotide sequence ID" value="NZ_JADEVV010000062.1"/>
</dbReference>
<comment type="catalytic activity">
    <reaction evidence="1 13">
        <text>acetyl-CoA + phosphate = acetyl phosphate + CoA</text>
        <dbReference type="Rhea" id="RHEA:19521"/>
        <dbReference type="ChEBI" id="CHEBI:22191"/>
        <dbReference type="ChEBI" id="CHEBI:43474"/>
        <dbReference type="ChEBI" id="CHEBI:57287"/>
        <dbReference type="ChEBI" id="CHEBI:57288"/>
        <dbReference type="EC" id="2.3.1.8"/>
    </reaction>
</comment>
<evidence type="ECO:0000313" key="17">
    <source>
        <dbReference type="Proteomes" id="UP000658720"/>
    </source>
</evidence>
<accession>A0ABR9VVM2</accession>
<dbReference type="Proteomes" id="UP000658720">
    <property type="component" value="Unassembled WGS sequence"/>
</dbReference>
<dbReference type="NCBIfam" id="NF004167">
    <property type="entry name" value="PRK05632.1"/>
    <property type="match status" value="1"/>
</dbReference>
<feature type="domain" description="Phosphate acetyl/butaryl transferase" evidence="14">
    <location>
        <begin position="375"/>
        <end position="693"/>
    </location>
</feature>
<evidence type="ECO:0000256" key="1">
    <source>
        <dbReference type="ARBA" id="ARBA00000705"/>
    </source>
</evidence>
<evidence type="ECO:0000256" key="4">
    <source>
        <dbReference type="ARBA" id="ARBA00008756"/>
    </source>
</evidence>
<evidence type="ECO:0000259" key="15">
    <source>
        <dbReference type="Pfam" id="PF07085"/>
    </source>
</evidence>
<comment type="similarity">
    <text evidence="5 13">In the N-terminal section; belongs to the CobB/CobQ family.</text>
</comment>
<dbReference type="Gene3D" id="3.40.50.300">
    <property type="entry name" value="P-loop containing nucleotide triphosphate hydrolases"/>
    <property type="match status" value="1"/>
</dbReference>
<evidence type="ECO:0000256" key="2">
    <source>
        <dbReference type="ARBA" id="ARBA00004496"/>
    </source>
</evidence>
<evidence type="ECO:0000256" key="10">
    <source>
        <dbReference type="ARBA" id="ARBA00023315"/>
    </source>
</evidence>
<dbReference type="NCBIfam" id="NF007233">
    <property type="entry name" value="PRK09653.1"/>
    <property type="match status" value="1"/>
</dbReference>
<feature type="domain" description="DRTGG" evidence="15">
    <location>
        <begin position="216"/>
        <end position="329"/>
    </location>
</feature>
<comment type="caution">
    <text evidence="16">The sequence shown here is derived from an EMBL/GenBank/DDBJ whole genome shotgun (WGS) entry which is preliminary data.</text>
</comment>
<dbReference type="Pfam" id="PF13500">
    <property type="entry name" value="AAA_26"/>
    <property type="match status" value="1"/>
</dbReference>
<dbReference type="InterPro" id="IPR050500">
    <property type="entry name" value="Phos_Acetyltrans/Butyryltrans"/>
</dbReference>
<dbReference type="PIRSF" id="PIRSF006107">
    <property type="entry name" value="PhpActrans_proteobac"/>
    <property type="match status" value="1"/>
</dbReference>
<dbReference type="CDD" id="cd03109">
    <property type="entry name" value="DTBS"/>
    <property type="match status" value="1"/>
</dbReference>
<sequence length="697" mass="76356">MTSSLYLSTTEARSGKSLVVLGILDLILKKTTRIAYFRPIIQDPVNGKHDNNIILVLENFRLQQTYTDSFGLYFHEAVSLASDGAIDQVLDRILAKYRHLADRVDFILCEGSDYLGEESAFEFDLNTTIAKMLNCPILLLGNAMGNTIADSLQPIDMALNSYEEESCQVVGVIINRVQPELATEIQAQLEQHYGDLPMVLGTIPQDSMLKSLRLREIVTGLNAQVLSGADLLDNLVYQHLVVAMHISHALHWLHEKNTLIITPGDRGDIILGVMQAHRSLNYPSIAGILLTADYHPEPAIMKLIEGLPDAPPLLLTSTHTHETSARLEALHPALSPTDNHKIRHSIALFQRQIDGEKLLNYLKTIRSKGITPKLFLYNLVQAATATQRHIVLPEGEEIRILKAAASLINHGIVRLTLLGNIEAIEQTVKINHIDLDLSKVRLIDPKTSPDRERYAETYYQLRKHKGVTLAMARDTLTDISYFGTMMVHLGEADGMVSGSVNTTQHTVRPALQIIKTQPGFSLVSSVFFMCLEDRVLVYGDCAVNPDPNAAQLAEIALTSAATAKNFGIDPRVALLSYSSGSSGQGADVEKVRQATAIAKEREPDLALEGPIQYDAAVDATVAAQKMPGSAVAGKATVFIFPDLNTGNNTYKAVQRETKAIAIGPILQGLNKPVNDLSRGCLVEDIINTVVITALQVK</sequence>
<evidence type="ECO:0000256" key="7">
    <source>
        <dbReference type="ARBA" id="ARBA00021528"/>
    </source>
</evidence>
<evidence type="ECO:0000256" key="9">
    <source>
        <dbReference type="ARBA" id="ARBA00022679"/>
    </source>
</evidence>
<dbReference type="SUPFAM" id="SSF52540">
    <property type="entry name" value="P-loop containing nucleoside triphosphate hydrolases"/>
    <property type="match status" value="1"/>
</dbReference>
<dbReference type="InterPro" id="IPR016475">
    <property type="entry name" value="P-Actrans_bac"/>
</dbReference>
<dbReference type="PANTHER" id="PTHR43356">
    <property type="entry name" value="PHOSPHATE ACETYLTRANSFERASE"/>
    <property type="match status" value="1"/>
</dbReference>
<evidence type="ECO:0000256" key="3">
    <source>
        <dbReference type="ARBA" id="ARBA00004989"/>
    </source>
</evidence>
<dbReference type="InterPro" id="IPR028979">
    <property type="entry name" value="Ser_kin/Pase_Hpr-like_N_sf"/>
</dbReference>
<gene>
    <name evidence="16" type="primary">pta</name>
    <name evidence="16" type="ORF">IQ217_16485</name>
</gene>
<dbReference type="PANTHER" id="PTHR43356:SF3">
    <property type="entry name" value="PHOSPHATE ACETYLTRANSFERASE"/>
    <property type="match status" value="1"/>
</dbReference>
<evidence type="ECO:0000256" key="13">
    <source>
        <dbReference type="PIRNR" id="PIRNR006107"/>
    </source>
</evidence>
<dbReference type="Gene3D" id="3.40.50.10750">
    <property type="entry name" value="Isocitrate/Isopropylmalate dehydrogenase-like"/>
    <property type="match status" value="1"/>
</dbReference>
<protein>
    <recommendedName>
        <fullName evidence="7 13">Phosphate acetyltransferase</fullName>
        <ecNumber evidence="6 13">2.3.1.8</ecNumber>
    </recommendedName>
    <alternativeName>
        <fullName evidence="11 13">Phosphotransacetylase</fullName>
    </alternativeName>
</protein>
<keyword evidence="9 13" id="KW-0808">Transferase</keyword>
<dbReference type="Pfam" id="PF07085">
    <property type="entry name" value="DRTGG"/>
    <property type="match status" value="1"/>
</dbReference>
<keyword evidence="17" id="KW-1185">Reference proteome</keyword>
<dbReference type="InterPro" id="IPR010766">
    <property type="entry name" value="DRTGG"/>
</dbReference>
<comment type="subcellular location">
    <subcellularLocation>
        <location evidence="2 13">Cytoplasm</location>
    </subcellularLocation>
</comment>
<dbReference type="Pfam" id="PF01515">
    <property type="entry name" value="PTA_PTB"/>
    <property type="match status" value="1"/>
</dbReference>